<reference evidence="2" key="1">
    <citation type="submission" date="2013-10" db="EMBL/GenBank/DDBJ databases">
        <title>Genome sequencing of Onchocerca volvulus.</title>
        <authorList>
            <person name="Cotton J."/>
            <person name="Tsai J."/>
            <person name="Stanley E."/>
            <person name="Tracey A."/>
            <person name="Holroyd N."/>
            <person name="Lustigman S."/>
            <person name="Berriman M."/>
        </authorList>
    </citation>
    <scope>NUCLEOTIDE SEQUENCE</scope>
</reference>
<proteinExistence type="predicted"/>
<organism evidence="1 2">
    <name type="scientific">Onchocerca volvulus</name>
    <dbReference type="NCBI Taxonomy" id="6282"/>
    <lineage>
        <taxon>Eukaryota</taxon>
        <taxon>Metazoa</taxon>
        <taxon>Ecdysozoa</taxon>
        <taxon>Nematoda</taxon>
        <taxon>Chromadorea</taxon>
        <taxon>Rhabditida</taxon>
        <taxon>Spirurina</taxon>
        <taxon>Spiruromorpha</taxon>
        <taxon>Filarioidea</taxon>
        <taxon>Onchocercidae</taxon>
        <taxon>Onchocerca</taxon>
    </lineage>
</organism>
<evidence type="ECO:0000313" key="2">
    <source>
        <dbReference type="Proteomes" id="UP000024404"/>
    </source>
</evidence>
<keyword evidence="2" id="KW-1185">Reference proteome</keyword>
<dbReference type="Proteomes" id="UP000024404">
    <property type="component" value="Unassembled WGS sequence"/>
</dbReference>
<dbReference type="EMBL" id="CMVM020000161">
    <property type="status" value="NOT_ANNOTATED_CDS"/>
    <property type="molecule type" value="Genomic_DNA"/>
</dbReference>
<sequence>MNSLIVQACKISVYGNEKIAAKGCVNANMVWGSHDHGQHPSPPNKHMSVGINTYVSSVLSLASMIKWGEAQW</sequence>
<dbReference type="AlphaFoldDB" id="A0A2K6W6T1"/>
<dbReference type="EnsemblMetazoa" id="OVOC5836.1">
    <property type="protein sequence ID" value="OVOC5836.1"/>
    <property type="gene ID" value="WBGene00242645"/>
</dbReference>
<protein>
    <submittedName>
        <fullName evidence="1">Uncharacterized protein</fullName>
    </submittedName>
</protein>
<name>A0A2K6W6T1_ONCVO</name>
<accession>A0A2K6W6T1</accession>
<evidence type="ECO:0000313" key="1">
    <source>
        <dbReference type="EnsemblMetazoa" id="OVOC5836.1"/>
    </source>
</evidence>
<reference evidence="1" key="2">
    <citation type="submission" date="2018-02" db="UniProtKB">
        <authorList>
            <consortium name="EnsemblMetazoa"/>
        </authorList>
    </citation>
    <scope>IDENTIFICATION</scope>
</reference>